<accession>A0AAE3EVA9</accession>
<dbReference type="RefSeq" id="WP_317902904.1">
    <property type="nucleotide sequence ID" value="NZ_JAIRBC010000019.1"/>
</dbReference>
<reference evidence="2" key="1">
    <citation type="submission" date="2023-02" db="EMBL/GenBank/DDBJ databases">
        <title>Genome of Flavobacteriaceae gen. nov. sp. strain F89.</title>
        <authorList>
            <person name="Wang Y."/>
        </authorList>
    </citation>
    <scope>NUCLEOTIDE SEQUENCE</scope>
    <source>
        <strain evidence="2">F89</strain>
    </source>
</reference>
<feature type="transmembrane region" description="Helical" evidence="1">
    <location>
        <begin position="279"/>
        <end position="299"/>
    </location>
</feature>
<dbReference type="Proteomes" id="UP001200642">
    <property type="component" value="Unassembled WGS sequence"/>
</dbReference>
<feature type="transmembrane region" description="Helical" evidence="1">
    <location>
        <begin position="66"/>
        <end position="85"/>
    </location>
</feature>
<feature type="transmembrane region" description="Helical" evidence="1">
    <location>
        <begin position="223"/>
        <end position="242"/>
    </location>
</feature>
<keyword evidence="3" id="KW-1185">Reference proteome</keyword>
<evidence type="ECO:0008006" key="4">
    <source>
        <dbReference type="Google" id="ProtNLM"/>
    </source>
</evidence>
<feature type="transmembrane region" description="Helical" evidence="1">
    <location>
        <begin position="35"/>
        <end position="60"/>
    </location>
</feature>
<sequence length="302" mass="34778">MFLRGGLVKFLTKRLRYEQFLYFYNMKLLHRIFDFYLDASIHVALAVFCLIHVTVLIFGIPADPHLSWFVFFGTIACYNFVKYGVEAEKYILVANRYHKNIQFASFIALGFACYHGYFLNRESWEGLAFLGLISGLYAIPFLPRDKSLRSLGGLKIFIVALVWAGATVILPILAAGNAITRDVEVETFQRFILVLVLLMPFEIRDLKYDAPELRTIPQRFGTARTKSIAILAALLFFLLTFLKEDIGVLEVVGKGIFFLILTMVLLFTRRKQPRYFASFWVEAMPIFWWILMAGLAPIFSRS</sequence>
<evidence type="ECO:0000313" key="2">
    <source>
        <dbReference type="EMBL" id="MCG2461735.1"/>
    </source>
</evidence>
<dbReference type="AlphaFoldDB" id="A0AAE3EVA9"/>
<organism evidence="2 3">
    <name type="scientific">Cerina litoralis</name>
    <dbReference type="NCBI Taxonomy" id="2874477"/>
    <lineage>
        <taxon>Bacteria</taxon>
        <taxon>Pseudomonadati</taxon>
        <taxon>Bacteroidota</taxon>
        <taxon>Flavobacteriia</taxon>
        <taxon>Flavobacteriales</taxon>
        <taxon>Flavobacteriaceae</taxon>
        <taxon>Cerina</taxon>
    </lineage>
</organism>
<feature type="transmembrane region" description="Helical" evidence="1">
    <location>
        <begin position="97"/>
        <end position="117"/>
    </location>
</feature>
<feature type="transmembrane region" description="Helical" evidence="1">
    <location>
        <begin position="154"/>
        <end position="175"/>
    </location>
</feature>
<name>A0AAE3EVA9_9FLAO</name>
<comment type="caution">
    <text evidence="2">The sequence shown here is derived from an EMBL/GenBank/DDBJ whole genome shotgun (WGS) entry which is preliminary data.</text>
</comment>
<keyword evidence="1" id="KW-0812">Transmembrane</keyword>
<feature type="transmembrane region" description="Helical" evidence="1">
    <location>
        <begin position="123"/>
        <end position="142"/>
    </location>
</feature>
<evidence type="ECO:0000313" key="3">
    <source>
        <dbReference type="Proteomes" id="UP001200642"/>
    </source>
</evidence>
<keyword evidence="1" id="KW-0472">Membrane</keyword>
<proteinExistence type="predicted"/>
<gene>
    <name evidence="2" type="ORF">K8352_13330</name>
</gene>
<evidence type="ECO:0000256" key="1">
    <source>
        <dbReference type="SAM" id="Phobius"/>
    </source>
</evidence>
<protein>
    <recommendedName>
        <fullName evidence="4">Prenyltransferase</fullName>
    </recommendedName>
</protein>
<keyword evidence="1" id="KW-1133">Transmembrane helix</keyword>
<dbReference type="EMBL" id="JAIRBC010000019">
    <property type="protein sequence ID" value="MCG2461735.1"/>
    <property type="molecule type" value="Genomic_DNA"/>
</dbReference>
<feature type="transmembrane region" description="Helical" evidence="1">
    <location>
        <begin position="248"/>
        <end position="267"/>
    </location>
</feature>